<evidence type="ECO:0000256" key="8">
    <source>
        <dbReference type="SAM" id="SignalP"/>
    </source>
</evidence>
<dbReference type="InterPro" id="IPR002037">
    <property type="entry name" value="Glyco_hydro_8"/>
</dbReference>
<evidence type="ECO:0000313" key="10">
    <source>
        <dbReference type="Proteomes" id="UP000197596"/>
    </source>
</evidence>
<evidence type="ECO:0000313" key="9">
    <source>
        <dbReference type="EMBL" id="OWY27072.1"/>
    </source>
</evidence>
<accession>A0A246WL71</accession>
<feature type="signal peptide" evidence="8">
    <location>
        <begin position="1"/>
        <end position="33"/>
    </location>
</feature>
<organism evidence="9 10">
    <name type="scientific">Herbaspirillum robiniae</name>
    <dbReference type="NCBI Taxonomy" id="2014887"/>
    <lineage>
        <taxon>Bacteria</taxon>
        <taxon>Pseudomonadati</taxon>
        <taxon>Pseudomonadota</taxon>
        <taxon>Betaproteobacteria</taxon>
        <taxon>Burkholderiales</taxon>
        <taxon>Oxalobacteraceae</taxon>
        <taxon>Herbaspirillum</taxon>
    </lineage>
</organism>
<name>A0A246WL71_9BURK</name>
<keyword evidence="7" id="KW-0119">Carbohydrate metabolism</keyword>
<dbReference type="PROSITE" id="PS51318">
    <property type="entry name" value="TAT"/>
    <property type="match status" value="1"/>
</dbReference>
<evidence type="ECO:0000256" key="6">
    <source>
        <dbReference type="ARBA" id="ARBA00023295"/>
    </source>
</evidence>
<dbReference type="Proteomes" id="UP000197596">
    <property type="component" value="Unassembled WGS sequence"/>
</dbReference>
<gene>
    <name evidence="9" type="ORF">CEJ42_20830</name>
</gene>
<sequence>MTPLSLKRRRLLQAGAALVLVNLLPGEAAEAFAQGCPAGWPQWEAFARRHVQADGRIVDFSVPEQQSTSESQSYGMFFALAANDRARFAAIWQWSRDNLGAGSDKLPAWQWGRREGGSFGVIDPNSASDADLWFAYALLEASRLWQMPQYLKAGMMLLNQVKAQEVRAMGELGPMLLPGPYGFDAGKDRWRLNPSYLPLPLLRRFAGVDPAGPWAAMAQGALKLVTQSSPQGFAPDWVIYDAGKGFQPDTERSVLGSYDAIRVYLWAGVTDDGDPLAGPLRAALAPMTKAIAAYGGPPEKFNTVTGAPEGRGPVGFSAAVLPWLKAAGAADSLAAQEKLVQDKWQAWSRATPKAGADGDGEFNYYNSMLTLFGWGWLQGQYRFDAAGQVTPAWACRS</sequence>
<dbReference type="NCBIfam" id="NF008305">
    <property type="entry name" value="PRK11097.1"/>
    <property type="match status" value="1"/>
</dbReference>
<keyword evidence="8" id="KW-0732">Signal</keyword>
<keyword evidence="7" id="KW-0624">Polysaccharide degradation</keyword>
<evidence type="ECO:0000256" key="2">
    <source>
        <dbReference type="ARBA" id="ARBA00009209"/>
    </source>
</evidence>
<keyword evidence="6" id="KW-0326">Glycosidase</keyword>
<evidence type="ECO:0000256" key="1">
    <source>
        <dbReference type="ARBA" id="ARBA00000966"/>
    </source>
</evidence>
<evidence type="ECO:0000256" key="5">
    <source>
        <dbReference type="ARBA" id="ARBA00023001"/>
    </source>
</evidence>
<proteinExistence type="inferred from homology"/>
<dbReference type="SUPFAM" id="SSF48208">
    <property type="entry name" value="Six-hairpin glycosidases"/>
    <property type="match status" value="1"/>
</dbReference>
<dbReference type="Pfam" id="PF01270">
    <property type="entry name" value="Glyco_hydro_8"/>
    <property type="match status" value="1"/>
</dbReference>
<dbReference type="InterPro" id="IPR006311">
    <property type="entry name" value="TAT_signal"/>
</dbReference>
<protein>
    <recommendedName>
        <fullName evidence="3">cellulase</fullName>
        <ecNumber evidence="3">3.2.1.4</ecNumber>
    </recommendedName>
</protein>
<reference evidence="9 10" key="1">
    <citation type="submission" date="2017-06" db="EMBL/GenBank/DDBJ databases">
        <title>Herbaspirillum phytohormonus sp. nov., isolated from the root nodule of Robinia pseudoacacia in lead-zinc mine.</title>
        <authorList>
            <person name="Fan M."/>
            <person name="Lin Y."/>
        </authorList>
    </citation>
    <scope>NUCLEOTIDE SEQUENCE [LARGE SCALE GENOMIC DNA]</scope>
    <source>
        <strain evidence="9 10">HZ10</strain>
    </source>
</reference>
<dbReference type="GO" id="GO:0008810">
    <property type="term" value="F:cellulase activity"/>
    <property type="evidence" value="ECO:0007669"/>
    <property type="project" value="UniProtKB-EC"/>
</dbReference>
<keyword evidence="5" id="KW-0136">Cellulose degradation</keyword>
<dbReference type="EMBL" id="NJGU01000013">
    <property type="protein sequence ID" value="OWY27072.1"/>
    <property type="molecule type" value="Genomic_DNA"/>
</dbReference>
<evidence type="ECO:0000256" key="7">
    <source>
        <dbReference type="ARBA" id="ARBA00023326"/>
    </source>
</evidence>
<dbReference type="InterPro" id="IPR008928">
    <property type="entry name" value="6-hairpin_glycosidase_sf"/>
</dbReference>
<comment type="caution">
    <text evidence="9">The sequence shown here is derived from an EMBL/GenBank/DDBJ whole genome shotgun (WGS) entry which is preliminary data.</text>
</comment>
<dbReference type="PRINTS" id="PR00735">
    <property type="entry name" value="GLHYDRLASE8"/>
</dbReference>
<dbReference type="InterPro" id="IPR012341">
    <property type="entry name" value="6hp_glycosidase-like_sf"/>
</dbReference>
<evidence type="ECO:0000256" key="4">
    <source>
        <dbReference type="ARBA" id="ARBA00022801"/>
    </source>
</evidence>
<dbReference type="EC" id="3.2.1.4" evidence="3"/>
<keyword evidence="4" id="KW-0378">Hydrolase</keyword>
<dbReference type="Gene3D" id="1.50.10.10">
    <property type="match status" value="1"/>
</dbReference>
<dbReference type="GO" id="GO:0030245">
    <property type="term" value="P:cellulose catabolic process"/>
    <property type="evidence" value="ECO:0007669"/>
    <property type="project" value="UniProtKB-KW"/>
</dbReference>
<evidence type="ECO:0000256" key="3">
    <source>
        <dbReference type="ARBA" id="ARBA00012601"/>
    </source>
</evidence>
<dbReference type="AlphaFoldDB" id="A0A246WL71"/>
<comment type="similarity">
    <text evidence="2">Belongs to the glycosyl hydrolase 8 (cellulase D) family.</text>
</comment>
<dbReference type="RefSeq" id="WP_088752405.1">
    <property type="nucleotide sequence ID" value="NZ_NJGU01000013.1"/>
</dbReference>
<feature type="chain" id="PRO_5013168217" description="cellulase" evidence="8">
    <location>
        <begin position="34"/>
        <end position="397"/>
    </location>
</feature>
<comment type="catalytic activity">
    <reaction evidence="1">
        <text>Endohydrolysis of (1-&gt;4)-beta-D-glucosidic linkages in cellulose, lichenin and cereal beta-D-glucans.</text>
        <dbReference type="EC" id="3.2.1.4"/>
    </reaction>
</comment>